<dbReference type="OrthoDB" id="1491846at2"/>
<keyword evidence="3" id="KW-1185">Reference proteome</keyword>
<feature type="transmembrane region" description="Helical" evidence="1">
    <location>
        <begin position="361"/>
        <end position="378"/>
    </location>
</feature>
<dbReference type="RefSeq" id="WP_008610674.1">
    <property type="nucleotide sequence ID" value="NZ_JH651379.1"/>
</dbReference>
<dbReference type="HOGENOM" id="CLU_606589_0_0_10"/>
<evidence type="ECO:0000313" key="3">
    <source>
        <dbReference type="Proteomes" id="UP000004690"/>
    </source>
</evidence>
<dbReference type="Pfam" id="PF26314">
    <property type="entry name" value="MptA_B_family"/>
    <property type="match status" value="1"/>
</dbReference>
<dbReference type="eggNOG" id="COG1216">
    <property type="taxonomic scope" value="Bacteria"/>
</dbReference>
<reference evidence="2 3" key="1">
    <citation type="submission" date="2012-02" db="EMBL/GenBank/DDBJ databases">
        <title>Improved High-Quality Draft genome of Joostella marina DSM 19592.</title>
        <authorList>
            <consortium name="US DOE Joint Genome Institute (JGI-PGF)"/>
            <person name="Lucas S."/>
            <person name="Copeland A."/>
            <person name="Lapidus A."/>
            <person name="Bruce D."/>
            <person name="Goodwin L."/>
            <person name="Pitluck S."/>
            <person name="Peters L."/>
            <person name="Chertkov O."/>
            <person name="Ovchinnikova G."/>
            <person name="Kyrpides N."/>
            <person name="Mavromatis K."/>
            <person name="Detter J.C."/>
            <person name="Han C."/>
            <person name="Land M."/>
            <person name="Hauser L."/>
            <person name="Markowitz V."/>
            <person name="Cheng J.-F."/>
            <person name="Hugenholtz P."/>
            <person name="Woyke T."/>
            <person name="Wu D."/>
            <person name="Tindall B."/>
            <person name="Brambilla E."/>
            <person name="Klenk H.-P."/>
            <person name="Eisen J.A."/>
        </authorList>
    </citation>
    <scope>NUCLEOTIDE SEQUENCE [LARGE SCALE GENOMIC DNA]</scope>
    <source>
        <strain evidence="2 3">DSM 19592</strain>
    </source>
</reference>
<protein>
    <submittedName>
        <fullName evidence="2">Putative integral membrane protein</fullName>
    </submittedName>
</protein>
<organism evidence="2 3">
    <name type="scientific">Galbibacter orientalis DSM 19592</name>
    <dbReference type="NCBI Taxonomy" id="926559"/>
    <lineage>
        <taxon>Bacteria</taxon>
        <taxon>Pseudomonadati</taxon>
        <taxon>Bacteroidota</taxon>
        <taxon>Flavobacteriia</taxon>
        <taxon>Flavobacteriales</taxon>
        <taxon>Flavobacteriaceae</taxon>
        <taxon>Galbibacter</taxon>
    </lineage>
</organism>
<proteinExistence type="predicted"/>
<feature type="transmembrane region" description="Helical" evidence="1">
    <location>
        <begin position="36"/>
        <end position="52"/>
    </location>
</feature>
<name>I3C221_9FLAO</name>
<dbReference type="GO" id="GO:0016758">
    <property type="term" value="F:hexosyltransferase activity"/>
    <property type="evidence" value="ECO:0007669"/>
    <property type="project" value="InterPro"/>
</dbReference>
<gene>
    <name evidence="2" type="ORF">JoomaDRAFT_0625</name>
</gene>
<dbReference type="STRING" id="926559.JoomaDRAFT_0625"/>
<dbReference type="GO" id="GO:0005886">
    <property type="term" value="C:plasma membrane"/>
    <property type="evidence" value="ECO:0007669"/>
    <property type="project" value="UniProtKB-SubCell"/>
</dbReference>
<feature type="transmembrane region" description="Helical" evidence="1">
    <location>
        <begin position="271"/>
        <end position="292"/>
    </location>
</feature>
<keyword evidence="1" id="KW-0812">Transmembrane</keyword>
<dbReference type="AlphaFoldDB" id="I3C221"/>
<sequence>MLDYWKAHKFPLLFVLASLLFYASFAYDLQRADTTKLLGLYIGLFFFFYKIIQFEKNNFRFLLLFGIASRFVFFAATPNLSQDFYRFIWDGKLLLDGINPFQYTVEQLLASDFFPAENYKGLQEGMGNLNASHYSNYPPINQLFFYLSALLGGKTILGNIIVLRSFIILSDIGILYFGRKILQLLQLPKHQIFWYFLNPFIIIELTGNLHFEGIMLFFFVVSLYFLLQQKWIIAALFLSISISTKLVPLLFLPLFLRWFLKDFQQIKGNAFQLIGFYSITILGFIASFLPFLSSELITNYTETIGLWFQKFEFNASIYYIVREIGFYRKGYNIIETAGTRMAIGVFIFIWLLAFLRKNNQPKTLFISMLLAVSFYLFMSTTIHPWYIATPLLLGVFTSYKYPIIWSAATVLSYHAYAHPVFQENLWIVTLEYLIIYSCFIYEVFFNKRLIK</sequence>
<evidence type="ECO:0000313" key="2">
    <source>
        <dbReference type="EMBL" id="EIJ37664.1"/>
    </source>
</evidence>
<feature type="transmembrane region" description="Helical" evidence="1">
    <location>
        <begin position="231"/>
        <end position="259"/>
    </location>
</feature>
<feature type="transmembrane region" description="Helical" evidence="1">
    <location>
        <begin position="156"/>
        <end position="178"/>
    </location>
</feature>
<feature type="transmembrane region" description="Helical" evidence="1">
    <location>
        <begin position="333"/>
        <end position="355"/>
    </location>
</feature>
<evidence type="ECO:0000256" key="1">
    <source>
        <dbReference type="SAM" id="Phobius"/>
    </source>
</evidence>
<dbReference type="EMBL" id="JH651379">
    <property type="protein sequence ID" value="EIJ37664.1"/>
    <property type="molecule type" value="Genomic_DNA"/>
</dbReference>
<dbReference type="Proteomes" id="UP000004690">
    <property type="component" value="Unassembled WGS sequence"/>
</dbReference>
<accession>I3C221</accession>
<keyword evidence="1" id="KW-0472">Membrane</keyword>
<keyword evidence="1" id="KW-1133">Transmembrane helix</keyword>
<feature type="transmembrane region" description="Helical" evidence="1">
    <location>
        <begin position="199"/>
        <end position="225"/>
    </location>
</feature>
<feature type="transmembrane region" description="Helical" evidence="1">
    <location>
        <begin position="425"/>
        <end position="445"/>
    </location>
</feature>
<feature type="transmembrane region" description="Helical" evidence="1">
    <location>
        <begin position="59"/>
        <end position="77"/>
    </location>
</feature>
<feature type="transmembrane region" description="Helical" evidence="1">
    <location>
        <begin position="385"/>
        <end position="405"/>
    </location>
</feature>